<evidence type="ECO:0000256" key="1">
    <source>
        <dbReference type="SAM" id="Phobius"/>
    </source>
</evidence>
<feature type="transmembrane region" description="Helical" evidence="1">
    <location>
        <begin position="58"/>
        <end position="75"/>
    </location>
</feature>
<dbReference type="Proteomes" id="UP000091820">
    <property type="component" value="Unassembled WGS sequence"/>
</dbReference>
<proteinExistence type="predicted"/>
<evidence type="ECO:0000313" key="2">
    <source>
        <dbReference type="EnsemblMetazoa" id="GBRI006987-PA"/>
    </source>
</evidence>
<dbReference type="VEuPathDB" id="VectorBase:GBRI006987"/>
<accession>A0A1A9W5F9</accession>
<sequence>MYVFQKKNAHGGLFFFFYSSNNNILLKLTCVSTPKLQHNSINGFLHICVNFNEYMKRAVLDSVAIGFIAILVYVPKKYFNNYTNNDQNVAVRSNILIHYAEFHGTSIRPILSLNSNEYLRSLQKDTLSSTKCLEENTFSYELIWAKPITNK</sequence>
<dbReference type="AlphaFoldDB" id="A0A1A9W5F9"/>
<name>A0A1A9W5F9_9MUSC</name>
<keyword evidence="1" id="KW-0812">Transmembrane</keyword>
<dbReference type="EnsemblMetazoa" id="GBRI006987-RA">
    <property type="protein sequence ID" value="GBRI006987-PA"/>
    <property type="gene ID" value="GBRI006987"/>
</dbReference>
<reference evidence="3" key="1">
    <citation type="submission" date="2014-03" db="EMBL/GenBank/DDBJ databases">
        <authorList>
            <person name="Aksoy S."/>
            <person name="Warren W."/>
            <person name="Wilson R.K."/>
        </authorList>
    </citation>
    <scope>NUCLEOTIDE SEQUENCE [LARGE SCALE GENOMIC DNA]</scope>
    <source>
        <strain evidence="3">IAEA</strain>
    </source>
</reference>
<keyword evidence="3" id="KW-1185">Reference proteome</keyword>
<keyword evidence="1" id="KW-1133">Transmembrane helix</keyword>
<keyword evidence="1" id="KW-0472">Membrane</keyword>
<organism evidence="2 3">
    <name type="scientific">Glossina brevipalpis</name>
    <dbReference type="NCBI Taxonomy" id="37001"/>
    <lineage>
        <taxon>Eukaryota</taxon>
        <taxon>Metazoa</taxon>
        <taxon>Ecdysozoa</taxon>
        <taxon>Arthropoda</taxon>
        <taxon>Hexapoda</taxon>
        <taxon>Insecta</taxon>
        <taxon>Pterygota</taxon>
        <taxon>Neoptera</taxon>
        <taxon>Endopterygota</taxon>
        <taxon>Diptera</taxon>
        <taxon>Brachycera</taxon>
        <taxon>Muscomorpha</taxon>
        <taxon>Hippoboscoidea</taxon>
        <taxon>Glossinidae</taxon>
        <taxon>Glossina</taxon>
    </lineage>
</organism>
<reference evidence="2" key="2">
    <citation type="submission" date="2020-05" db="UniProtKB">
        <authorList>
            <consortium name="EnsemblMetazoa"/>
        </authorList>
    </citation>
    <scope>IDENTIFICATION</scope>
    <source>
        <strain evidence="2">IAEA</strain>
    </source>
</reference>
<evidence type="ECO:0000313" key="3">
    <source>
        <dbReference type="Proteomes" id="UP000091820"/>
    </source>
</evidence>
<protein>
    <submittedName>
        <fullName evidence="2">Uncharacterized protein</fullName>
    </submittedName>
</protein>